<proteinExistence type="predicted"/>
<feature type="region of interest" description="Disordered" evidence="1">
    <location>
        <begin position="88"/>
        <end position="112"/>
    </location>
</feature>
<gene>
    <name evidence="2" type="ORF">AWZ03_002022</name>
</gene>
<name>A0A484BTL6_DRONA</name>
<comment type="caution">
    <text evidence="2">The sequence shown here is derived from an EMBL/GenBank/DDBJ whole genome shotgun (WGS) entry which is preliminary data.</text>
</comment>
<dbReference type="AlphaFoldDB" id="A0A484BTL6"/>
<organism evidence="2 3">
    <name type="scientific">Drosophila navojoa</name>
    <name type="common">Fruit fly</name>
    <dbReference type="NCBI Taxonomy" id="7232"/>
    <lineage>
        <taxon>Eukaryota</taxon>
        <taxon>Metazoa</taxon>
        <taxon>Ecdysozoa</taxon>
        <taxon>Arthropoda</taxon>
        <taxon>Hexapoda</taxon>
        <taxon>Insecta</taxon>
        <taxon>Pterygota</taxon>
        <taxon>Neoptera</taxon>
        <taxon>Endopterygota</taxon>
        <taxon>Diptera</taxon>
        <taxon>Brachycera</taxon>
        <taxon>Muscomorpha</taxon>
        <taxon>Ephydroidea</taxon>
        <taxon>Drosophilidae</taxon>
        <taxon>Drosophila</taxon>
    </lineage>
</organism>
<dbReference type="Proteomes" id="UP000295192">
    <property type="component" value="Unassembled WGS sequence"/>
</dbReference>
<keyword evidence="3" id="KW-1185">Reference proteome</keyword>
<evidence type="ECO:0000256" key="1">
    <source>
        <dbReference type="SAM" id="MobiDB-lite"/>
    </source>
</evidence>
<dbReference type="OrthoDB" id="7863847at2759"/>
<dbReference type="OMA" id="SIKQMEF"/>
<dbReference type="KEGG" id="dnv:108654143"/>
<reference evidence="2 3" key="1">
    <citation type="journal article" date="2019" name="J. Hered.">
        <title>An Improved Genome Assembly for Drosophila navojoa, the Basal Species in the mojavensis Cluster.</title>
        <authorList>
            <person name="Vanderlinde T."/>
            <person name="Dupim E.G."/>
            <person name="Nazario-Yepiz N.O."/>
            <person name="Carvalho A.B."/>
        </authorList>
    </citation>
    <scope>NUCLEOTIDE SEQUENCE [LARGE SCALE GENOMIC DNA]</scope>
    <source>
        <strain evidence="2">Navoj_Jal97</strain>
        <tissue evidence="2">Whole organism</tissue>
    </source>
</reference>
<dbReference type="EMBL" id="LSRL02000008">
    <property type="protein sequence ID" value="TDG51562.1"/>
    <property type="molecule type" value="Genomic_DNA"/>
</dbReference>
<accession>A0A484BTL6</accession>
<sequence>MANLIRKILKQTKDFTQWKYLIKSNFNLANVMRNSTDLELEELRLERAELEARSKLLWQRQRCVESMLTDLTRSIKQMEFDIDLMQMQKPAPIAPQETPTNEEPPAKREQKI</sequence>
<evidence type="ECO:0000313" key="3">
    <source>
        <dbReference type="Proteomes" id="UP000295192"/>
    </source>
</evidence>
<protein>
    <submittedName>
        <fullName evidence="2">Uncharacterized protein</fullName>
    </submittedName>
</protein>
<evidence type="ECO:0000313" key="2">
    <source>
        <dbReference type="EMBL" id="TDG51562.1"/>
    </source>
</evidence>